<keyword evidence="1" id="KW-1133">Transmembrane helix</keyword>
<feature type="transmembrane region" description="Helical" evidence="1">
    <location>
        <begin position="111"/>
        <end position="131"/>
    </location>
</feature>
<evidence type="ECO:0000313" key="3">
    <source>
        <dbReference type="Proteomes" id="UP000183810"/>
    </source>
</evidence>
<feature type="transmembrane region" description="Helical" evidence="1">
    <location>
        <begin position="85"/>
        <end position="105"/>
    </location>
</feature>
<accession>A0A1J0VS49</accession>
<keyword evidence="1" id="KW-0812">Transmembrane</keyword>
<dbReference type="OrthoDB" id="4570804at2"/>
<reference evidence="2" key="1">
    <citation type="submission" date="2016-11" db="EMBL/GenBank/DDBJ databases">
        <authorList>
            <person name="Jaros S."/>
            <person name="Januszkiewicz K."/>
            <person name="Wedrychowicz H."/>
        </authorList>
    </citation>
    <scope>NUCLEOTIDE SEQUENCE [LARGE SCALE GENOMIC DNA]</scope>
    <source>
        <strain evidence="2">Y48</strain>
    </source>
</reference>
<dbReference type="EMBL" id="CP018082">
    <property type="protein sequence ID" value="APE34867.1"/>
    <property type="molecule type" value="Genomic_DNA"/>
</dbReference>
<evidence type="ECO:0000313" key="2">
    <source>
        <dbReference type="EMBL" id="APE34867.1"/>
    </source>
</evidence>
<dbReference type="RefSeq" id="WP_071928050.1">
    <property type="nucleotide sequence ID" value="NZ_CP018082.1"/>
</dbReference>
<proteinExistence type="predicted"/>
<dbReference type="KEGG" id="nsl:BOX37_13935"/>
<name>A0A1J0VS49_9NOCA</name>
<protein>
    <submittedName>
        <fullName evidence="2">Uncharacterized protein</fullName>
    </submittedName>
</protein>
<keyword evidence="3" id="KW-1185">Reference proteome</keyword>
<evidence type="ECO:0000256" key="1">
    <source>
        <dbReference type="SAM" id="Phobius"/>
    </source>
</evidence>
<organism evidence="2 3">
    <name type="scientific">Nocardia mangyaensis</name>
    <dbReference type="NCBI Taxonomy" id="2213200"/>
    <lineage>
        <taxon>Bacteria</taxon>
        <taxon>Bacillati</taxon>
        <taxon>Actinomycetota</taxon>
        <taxon>Actinomycetes</taxon>
        <taxon>Mycobacteriales</taxon>
        <taxon>Nocardiaceae</taxon>
        <taxon>Nocardia</taxon>
    </lineage>
</organism>
<dbReference type="AlphaFoldDB" id="A0A1J0VS49"/>
<gene>
    <name evidence="2" type="ORF">BOX37_13935</name>
</gene>
<feature type="transmembrane region" description="Helical" evidence="1">
    <location>
        <begin position="15"/>
        <end position="36"/>
    </location>
</feature>
<dbReference type="Proteomes" id="UP000183810">
    <property type="component" value="Chromosome"/>
</dbReference>
<sequence length="149" mass="15433">MSTFQQRRVQRARRAGLIGSAGFVAFWAFAGAIGLIGGGIDLGPEITARLPLESQVLAGLLLAAIVGVPMTYTAILALRALPSAAVTGIGSGLLLLGWVAIQPLVIGQFNWLQPVFGVLGGSVCLLGSSLCRSSDGFRSPKFPFRPSPA</sequence>
<keyword evidence="1" id="KW-0472">Membrane</keyword>
<feature type="transmembrane region" description="Helical" evidence="1">
    <location>
        <begin position="56"/>
        <end position="78"/>
    </location>
</feature>